<dbReference type="EMBL" id="CP016793">
    <property type="protein sequence ID" value="ANZ36171.1"/>
    <property type="molecule type" value="Genomic_DNA"/>
</dbReference>
<protein>
    <submittedName>
        <fullName evidence="1">Uncharacterized protein</fullName>
    </submittedName>
</protein>
<keyword evidence="2" id="KW-1185">Reference proteome</keyword>
<dbReference type="AlphaFoldDB" id="A0A1B2HEP7"/>
<organism evidence="1 2">
    <name type="scientific">Lentzea guizhouensis</name>
    <dbReference type="NCBI Taxonomy" id="1586287"/>
    <lineage>
        <taxon>Bacteria</taxon>
        <taxon>Bacillati</taxon>
        <taxon>Actinomycetota</taxon>
        <taxon>Actinomycetes</taxon>
        <taxon>Pseudonocardiales</taxon>
        <taxon>Pseudonocardiaceae</taxon>
        <taxon>Lentzea</taxon>
    </lineage>
</organism>
<accession>A0A1B2HEP7</accession>
<proteinExistence type="predicted"/>
<evidence type="ECO:0000313" key="1">
    <source>
        <dbReference type="EMBL" id="ANZ36171.1"/>
    </source>
</evidence>
<name>A0A1B2HEP7_9PSEU</name>
<reference evidence="1 2" key="1">
    <citation type="submission" date="2016-07" db="EMBL/GenBank/DDBJ databases">
        <title>Complete genome sequence of the Lentzea guizhouensis DHS C013.</title>
        <authorList>
            <person name="Cao C."/>
        </authorList>
    </citation>
    <scope>NUCLEOTIDE SEQUENCE [LARGE SCALE GENOMIC DNA]</scope>
    <source>
        <strain evidence="1 2">DHS C013</strain>
    </source>
</reference>
<evidence type="ECO:0000313" key="2">
    <source>
        <dbReference type="Proteomes" id="UP000093053"/>
    </source>
</evidence>
<dbReference type="KEGG" id="led:BBK82_08935"/>
<gene>
    <name evidence="1" type="ORF">BBK82_08935</name>
</gene>
<sequence>MTPRRSRVRTRLLRTARWLRTRAPRIWKGVRLVLLLVEGVVAPVKGEVALAITARALLVVGDTLVDAGRHGRS</sequence>
<dbReference type="Proteomes" id="UP000093053">
    <property type="component" value="Chromosome"/>
</dbReference>